<evidence type="ECO:0000313" key="3">
    <source>
        <dbReference type="EMBL" id="MFC5379413.1"/>
    </source>
</evidence>
<organism evidence="3 4">
    <name type="scientific">Aquipuribacter nitratireducens</name>
    <dbReference type="NCBI Taxonomy" id="650104"/>
    <lineage>
        <taxon>Bacteria</taxon>
        <taxon>Bacillati</taxon>
        <taxon>Actinomycetota</taxon>
        <taxon>Actinomycetes</taxon>
        <taxon>Micrococcales</taxon>
        <taxon>Intrasporangiaceae</taxon>
        <taxon>Aquipuribacter</taxon>
    </lineage>
</organism>
<sequence length="348" mass="38409">MSTDIPPTTITTTATHLTSLTFLHVERQDADAVTAGVGATATALATRPGAHALDVLRSRDDSRVLVYGQWRDERSWRSAHEWLEHSGHDTTYRSRTTAPGVPRLHDVVHTDDRSAGGVSVISPDYRGAVFVNEITTRPESQQRLVELVVANNEEQSLGTPGYRSANFHRSRDGERVVNYSLWDSEDHAVDAISRMADMDRNLEETLDLASPDFRFYSLVQHWHAVPDAVAGDPSADRYAAAVRRVKDRLTPEARRRIDAVYRFAFTDGGAALLDARAGGRGWVEGDPADDAADDAARTVADFTVDLSRDDFAALVHGQLHPMAGMATGRMRLHGSMRRAMLLDRLLKS</sequence>
<dbReference type="RefSeq" id="WP_340266419.1">
    <property type="nucleotide sequence ID" value="NZ_JBBEOG010000001.1"/>
</dbReference>
<dbReference type="InterPro" id="IPR007138">
    <property type="entry name" value="ABM_dom"/>
</dbReference>
<keyword evidence="3" id="KW-0560">Oxidoreductase</keyword>
<name>A0ABW0GIW9_9MICO</name>
<dbReference type="InterPro" id="IPR011008">
    <property type="entry name" value="Dimeric_a/b-barrel"/>
</dbReference>
<accession>A0ABW0GIW9</accession>
<gene>
    <name evidence="3" type="ORF">ACFPJ6_01285</name>
</gene>
<dbReference type="Gene3D" id="3.30.70.100">
    <property type="match status" value="2"/>
</dbReference>
<keyword evidence="4" id="KW-1185">Reference proteome</keyword>
<dbReference type="Pfam" id="PF03992">
    <property type="entry name" value="ABM"/>
    <property type="match status" value="1"/>
</dbReference>
<dbReference type="InterPro" id="IPR036527">
    <property type="entry name" value="SCP2_sterol-bd_dom_sf"/>
</dbReference>
<protein>
    <submittedName>
        <fullName evidence="3">Antibiotic biosynthesis monooxygenase</fullName>
    </submittedName>
</protein>
<dbReference type="Gene3D" id="3.30.1050.10">
    <property type="entry name" value="SCP2 sterol-binding domain"/>
    <property type="match status" value="1"/>
</dbReference>
<evidence type="ECO:0000259" key="1">
    <source>
        <dbReference type="Pfam" id="PF02036"/>
    </source>
</evidence>
<dbReference type="SUPFAM" id="SSF55718">
    <property type="entry name" value="SCP-like"/>
    <property type="match status" value="1"/>
</dbReference>
<reference evidence="4" key="1">
    <citation type="journal article" date="2019" name="Int. J. Syst. Evol. Microbiol.">
        <title>The Global Catalogue of Microorganisms (GCM) 10K type strain sequencing project: providing services to taxonomists for standard genome sequencing and annotation.</title>
        <authorList>
            <consortium name="The Broad Institute Genomics Platform"/>
            <consortium name="The Broad Institute Genome Sequencing Center for Infectious Disease"/>
            <person name="Wu L."/>
            <person name="Ma J."/>
        </authorList>
    </citation>
    <scope>NUCLEOTIDE SEQUENCE [LARGE SCALE GENOMIC DNA]</scope>
    <source>
        <strain evidence="4">CCUG 43114</strain>
    </source>
</reference>
<dbReference type="EMBL" id="JBHSLD010000001">
    <property type="protein sequence ID" value="MFC5379413.1"/>
    <property type="molecule type" value="Genomic_DNA"/>
</dbReference>
<proteinExistence type="predicted"/>
<dbReference type="InterPro" id="IPR003033">
    <property type="entry name" value="SCP2_sterol-bd_dom"/>
</dbReference>
<evidence type="ECO:0000259" key="2">
    <source>
        <dbReference type="Pfam" id="PF03992"/>
    </source>
</evidence>
<dbReference type="Proteomes" id="UP001596122">
    <property type="component" value="Unassembled WGS sequence"/>
</dbReference>
<feature type="domain" description="ABM" evidence="2">
    <location>
        <begin position="131"/>
        <end position="187"/>
    </location>
</feature>
<comment type="caution">
    <text evidence="3">The sequence shown here is derived from an EMBL/GenBank/DDBJ whole genome shotgun (WGS) entry which is preliminary data.</text>
</comment>
<dbReference type="Pfam" id="PF02036">
    <property type="entry name" value="SCP2"/>
    <property type="match status" value="1"/>
</dbReference>
<dbReference type="SUPFAM" id="SSF54909">
    <property type="entry name" value="Dimeric alpha+beta barrel"/>
    <property type="match status" value="2"/>
</dbReference>
<feature type="domain" description="SCP2" evidence="1">
    <location>
        <begin position="244"/>
        <end position="347"/>
    </location>
</feature>
<dbReference type="GO" id="GO:0004497">
    <property type="term" value="F:monooxygenase activity"/>
    <property type="evidence" value="ECO:0007669"/>
    <property type="project" value="UniProtKB-KW"/>
</dbReference>
<evidence type="ECO:0000313" key="4">
    <source>
        <dbReference type="Proteomes" id="UP001596122"/>
    </source>
</evidence>
<keyword evidence="3" id="KW-0503">Monooxygenase</keyword>